<dbReference type="RefSeq" id="WP_377528448.1">
    <property type="nucleotide sequence ID" value="NZ_JBHTLD010000123.1"/>
</dbReference>
<feature type="transmembrane region" description="Helical" evidence="1">
    <location>
        <begin position="53"/>
        <end position="70"/>
    </location>
</feature>
<organism evidence="2 3">
    <name type="scientific">Pontibacter rugosus</name>
    <dbReference type="NCBI Taxonomy" id="1745966"/>
    <lineage>
        <taxon>Bacteria</taxon>
        <taxon>Pseudomonadati</taxon>
        <taxon>Bacteroidota</taxon>
        <taxon>Cytophagia</taxon>
        <taxon>Cytophagales</taxon>
        <taxon>Hymenobacteraceae</taxon>
        <taxon>Pontibacter</taxon>
    </lineage>
</organism>
<sequence>MALDRHAASFPVYKGLQQPVVFKTLKGRYIYWGLASVLAGFLSAVLLSVTVNFLMGFLGLLAVSFSGLLYTNSRQKKGLHDKTKSNGVYIIPARFNGAVGARRSR</sequence>
<comment type="caution">
    <text evidence="2">The sequence shown here is derived from an EMBL/GenBank/DDBJ whole genome shotgun (WGS) entry which is preliminary data.</text>
</comment>
<keyword evidence="1" id="KW-0472">Membrane</keyword>
<evidence type="ECO:0000256" key="1">
    <source>
        <dbReference type="SAM" id="Phobius"/>
    </source>
</evidence>
<keyword evidence="3" id="KW-1185">Reference proteome</keyword>
<evidence type="ECO:0000313" key="2">
    <source>
        <dbReference type="EMBL" id="MFD1187215.1"/>
    </source>
</evidence>
<keyword evidence="1" id="KW-1133">Transmembrane helix</keyword>
<keyword evidence="1" id="KW-0812">Transmembrane</keyword>
<feature type="transmembrane region" description="Helical" evidence="1">
    <location>
        <begin position="29"/>
        <end position="47"/>
    </location>
</feature>
<dbReference type="Proteomes" id="UP001597094">
    <property type="component" value="Unassembled WGS sequence"/>
</dbReference>
<name>A0ABW3SRI9_9BACT</name>
<accession>A0ABW3SRI9</accession>
<protein>
    <submittedName>
        <fullName evidence="2">DUF4133 domain-containing protein</fullName>
    </submittedName>
</protein>
<gene>
    <name evidence="2" type="ORF">ACFQ2O_13445</name>
</gene>
<proteinExistence type="predicted"/>
<evidence type="ECO:0000313" key="3">
    <source>
        <dbReference type="Proteomes" id="UP001597094"/>
    </source>
</evidence>
<dbReference type="EMBL" id="JBHTLD010000123">
    <property type="protein sequence ID" value="MFD1187215.1"/>
    <property type="molecule type" value="Genomic_DNA"/>
</dbReference>
<reference evidence="3" key="1">
    <citation type="journal article" date="2019" name="Int. J. Syst. Evol. Microbiol.">
        <title>The Global Catalogue of Microorganisms (GCM) 10K type strain sequencing project: providing services to taxonomists for standard genome sequencing and annotation.</title>
        <authorList>
            <consortium name="The Broad Institute Genomics Platform"/>
            <consortium name="The Broad Institute Genome Sequencing Center for Infectious Disease"/>
            <person name="Wu L."/>
            <person name="Ma J."/>
        </authorList>
    </citation>
    <scope>NUCLEOTIDE SEQUENCE [LARGE SCALE GENOMIC DNA]</scope>
    <source>
        <strain evidence="3">JCM 31319</strain>
    </source>
</reference>